<dbReference type="Proteomes" id="UP000233440">
    <property type="component" value="Unassembled WGS sequence"/>
</dbReference>
<sequence>MIKLEKGQIWRSKLHPHEDFKIYDVIVQEWDHHLTETFYCWERLNHEAFVKMVADRKRMTLDEFIKSTKTTHPFAWCGESQRNVLMNKIKKCEMELSE</sequence>
<dbReference type="AlphaFoldDB" id="A0A2N3LE18"/>
<reference evidence="1 2" key="1">
    <citation type="submission" date="2017-11" db="EMBL/GenBank/DDBJ databases">
        <title>Bacillus camelliae sp. nov., isolated from pu'er tea.</title>
        <authorList>
            <person name="Niu L."/>
        </authorList>
    </citation>
    <scope>NUCLEOTIDE SEQUENCE [LARGE SCALE GENOMIC DNA]</scope>
    <source>
        <strain evidence="1 2">7578-1</strain>
    </source>
</reference>
<dbReference type="EMBL" id="PIQO01000026">
    <property type="protein sequence ID" value="PKR82890.1"/>
    <property type="molecule type" value="Genomic_DNA"/>
</dbReference>
<evidence type="ECO:0000313" key="1">
    <source>
        <dbReference type="EMBL" id="PKR82890.1"/>
    </source>
</evidence>
<evidence type="ECO:0000313" key="2">
    <source>
        <dbReference type="Proteomes" id="UP000233440"/>
    </source>
</evidence>
<gene>
    <name evidence="1" type="ORF">CWO92_22125</name>
</gene>
<protein>
    <submittedName>
        <fullName evidence="1">Uncharacterized protein</fullName>
    </submittedName>
</protein>
<name>A0A2N3LE18_9BACI</name>
<dbReference type="RefSeq" id="WP_101356378.1">
    <property type="nucleotide sequence ID" value="NZ_PIQO01000026.1"/>
</dbReference>
<dbReference type="OrthoDB" id="9955979at2"/>
<comment type="caution">
    <text evidence="1">The sequence shown here is derived from an EMBL/GenBank/DDBJ whole genome shotgun (WGS) entry which is preliminary data.</text>
</comment>
<organism evidence="1 2">
    <name type="scientific">Heyndrickxia camelliae</name>
    <dbReference type="NCBI Taxonomy" id="1707093"/>
    <lineage>
        <taxon>Bacteria</taxon>
        <taxon>Bacillati</taxon>
        <taxon>Bacillota</taxon>
        <taxon>Bacilli</taxon>
        <taxon>Bacillales</taxon>
        <taxon>Bacillaceae</taxon>
        <taxon>Heyndrickxia</taxon>
    </lineage>
</organism>
<accession>A0A2N3LE18</accession>
<keyword evidence="2" id="KW-1185">Reference proteome</keyword>
<proteinExistence type="predicted"/>